<evidence type="ECO:0000256" key="5">
    <source>
        <dbReference type="ARBA" id="ARBA00022776"/>
    </source>
</evidence>
<organism evidence="10 11">
    <name type="scientific">Dichanthelium oligosanthes</name>
    <dbReference type="NCBI Taxonomy" id="888268"/>
    <lineage>
        <taxon>Eukaryota</taxon>
        <taxon>Viridiplantae</taxon>
        <taxon>Streptophyta</taxon>
        <taxon>Embryophyta</taxon>
        <taxon>Tracheophyta</taxon>
        <taxon>Spermatophyta</taxon>
        <taxon>Magnoliopsida</taxon>
        <taxon>Liliopsida</taxon>
        <taxon>Poales</taxon>
        <taxon>Poaceae</taxon>
        <taxon>PACMAD clade</taxon>
        <taxon>Panicoideae</taxon>
        <taxon>Panicodae</taxon>
        <taxon>Paniceae</taxon>
        <taxon>Dichantheliinae</taxon>
        <taxon>Dichanthelium</taxon>
    </lineage>
</organism>
<protein>
    <submittedName>
        <fullName evidence="10">Uncharacterized protein</fullName>
    </submittedName>
</protein>
<evidence type="ECO:0000256" key="1">
    <source>
        <dbReference type="ARBA" id="ARBA00004123"/>
    </source>
</evidence>
<dbReference type="GO" id="GO:0007059">
    <property type="term" value="P:chromosome segregation"/>
    <property type="evidence" value="ECO:0007669"/>
    <property type="project" value="TreeGrafter"/>
</dbReference>
<evidence type="ECO:0000313" key="10">
    <source>
        <dbReference type="EMBL" id="OEL16730.1"/>
    </source>
</evidence>
<evidence type="ECO:0000256" key="4">
    <source>
        <dbReference type="ARBA" id="ARBA00022618"/>
    </source>
</evidence>
<evidence type="ECO:0000313" key="11">
    <source>
        <dbReference type="Proteomes" id="UP000095767"/>
    </source>
</evidence>
<dbReference type="OrthoDB" id="506494at2759"/>
<accession>A0A1E5UV29</accession>
<gene>
    <name evidence="10" type="ORF">BAE44_0022256</name>
</gene>
<keyword evidence="4" id="KW-0132">Cell division</keyword>
<dbReference type="GO" id="GO:0000444">
    <property type="term" value="C:MIS12/MIND type complex"/>
    <property type="evidence" value="ECO:0007669"/>
    <property type="project" value="InterPro"/>
</dbReference>
<keyword evidence="11" id="KW-1185">Reference proteome</keyword>
<keyword evidence="5" id="KW-0498">Mitosis</keyword>
<evidence type="ECO:0000256" key="8">
    <source>
        <dbReference type="ARBA" id="ARBA00023306"/>
    </source>
</evidence>
<dbReference type="PANTHER" id="PTHR15459">
    <property type="entry name" value="POLYAMINE-MODULATED FACTOR 1"/>
    <property type="match status" value="1"/>
</dbReference>
<proteinExistence type="predicted"/>
<dbReference type="Proteomes" id="UP000095767">
    <property type="component" value="Unassembled WGS sequence"/>
</dbReference>
<keyword evidence="7" id="KW-0539">Nucleus</keyword>
<dbReference type="STRING" id="888268.A0A1E5UV29"/>
<keyword evidence="6" id="KW-0995">Kinetochore</keyword>
<keyword evidence="3" id="KW-0158">Chromosome</keyword>
<sequence>MDPAAPGRFDNLQKSFKSASKCLLTACSREVVKRAFPSFTDAERERLYRMLIRVMKAMHANIEEEFDEVCQERQVAAALDKIDDFDEEQNLDVLSSEKTSIEEIEEKISRVKKDEIEHLTGLLKKVDESNNAMKARIELLKKGEDSTVSRDALNKVCSPFFFPQLYHAAFRSVMVLSLV</sequence>
<dbReference type="GO" id="GO:0005634">
    <property type="term" value="C:nucleus"/>
    <property type="evidence" value="ECO:0007669"/>
    <property type="project" value="UniProtKB-SubCell"/>
</dbReference>
<dbReference type="PANTHER" id="PTHR15459:SF3">
    <property type="entry name" value="POLYAMINE-MODULATED FACTOR 1"/>
    <property type="match status" value="1"/>
</dbReference>
<reference evidence="10 11" key="1">
    <citation type="submission" date="2016-09" db="EMBL/GenBank/DDBJ databases">
        <title>The draft genome of Dichanthelium oligosanthes: A C3 panicoid grass species.</title>
        <authorList>
            <person name="Studer A.J."/>
            <person name="Schnable J.C."/>
            <person name="Brutnell T.P."/>
        </authorList>
    </citation>
    <scope>NUCLEOTIDE SEQUENCE [LARGE SCALE GENOMIC DNA]</scope>
    <source>
        <strain evidence="11">cv. Kellogg 1175</strain>
        <tissue evidence="10">Leaf</tissue>
    </source>
</reference>
<keyword evidence="9" id="KW-0137">Centromere</keyword>
<name>A0A1E5UV29_9POAL</name>
<comment type="caution">
    <text evidence="10">The sequence shown here is derived from an EMBL/GenBank/DDBJ whole genome shotgun (WGS) entry which is preliminary data.</text>
</comment>
<evidence type="ECO:0000256" key="9">
    <source>
        <dbReference type="ARBA" id="ARBA00023328"/>
    </source>
</evidence>
<dbReference type="EMBL" id="LWDX02062124">
    <property type="protein sequence ID" value="OEL16730.1"/>
    <property type="molecule type" value="Genomic_DNA"/>
</dbReference>
<evidence type="ECO:0000256" key="3">
    <source>
        <dbReference type="ARBA" id="ARBA00022454"/>
    </source>
</evidence>
<evidence type="ECO:0000256" key="2">
    <source>
        <dbReference type="ARBA" id="ARBA00004629"/>
    </source>
</evidence>
<dbReference type="GO" id="GO:0051301">
    <property type="term" value="P:cell division"/>
    <property type="evidence" value="ECO:0007669"/>
    <property type="project" value="UniProtKB-KW"/>
</dbReference>
<evidence type="ECO:0000256" key="7">
    <source>
        <dbReference type="ARBA" id="ARBA00023242"/>
    </source>
</evidence>
<keyword evidence="8" id="KW-0131">Cell cycle</keyword>
<evidence type="ECO:0000256" key="6">
    <source>
        <dbReference type="ARBA" id="ARBA00022838"/>
    </source>
</evidence>
<dbReference type="InterPro" id="IPR007128">
    <property type="entry name" value="PMF1/Nnf1"/>
</dbReference>
<dbReference type="Pfam" id="PF03980">
    <property type="entry name" value="Nnf1"/>
    <property type="match status" value="1"/>
</dbReference>
<dbReference type="AlphaFoldDB" id="A0A1E5UV29"/>
<comment type="subcellular location">
    <subcellularLocation>
        <location evidence="2">Chromosome</location>
        <location evidence="2">Centromere</location>
        <location evidence="2">Kinetochore</location>
    </subcellularLocation>
    <subcellularLocation>
        <location evidence="1">Nucleus</location>
    </subcellularLocation>
</comment>